<sequence>MIIEKRLYGHDVKVFADRPSNVYEMLVNAAEKFPTKEALIKDHIRLNYQELKEQVDTVASNLLQKQIKKGDRIALLLGNEIEFALTVLACAKIGAIFVPLNTKLTARDLIYMLTDSGAKMLITNSTLAEPLEDWLTGNGYTPSCMLIDEHQPLKNMYSFHDELLNDHPKSETPYQAPSETDTLYIMYTSGTTGLPKGAVGSHINIIHSSLNYKHVLKTNHHTRTLIAVPLFHVTGLIGQLFHVILVGGTNVLMDRYRTEPFIELLVSEKINFMFNVPTIYIMLMSTPFFKTFSYGYVRTVAYGGAPMSKETIKDLKTYFPNASLHNAYGATETASPATIMPESYPIEKSSSVGLPVPVGDLKIVNQDGEDCGPAEIGELYIKGPMVVKGYWNNKEANASSFIDGYWKSGDIAYIDQDGFVYIMDRIKDMINRGGENIYSIEVENVLYAHPKILEASVVGVKDKLYGEEVKAYIVKKPDVELTAEEVVAFAREHLSKFKVPRYVEFIKEFPRNPGGKIIKKKLAEMSKDQEKKI</sequence>
<dbReference type="Pfam" id="PF00501">
    <property type="entry name" value="AMP-binding"/>
    <property type="match status" value="1"/>
</dbReference>
<name>A0ABW5RML8_9BACI</name>
<proteinExistence type="inferred from homology"/>
<dbReference type="Gene3D" id="3.40.50.12780">
    <property type="entry name" value="N-terminal domain of ligase-like"/>
    <property type="match status" value="1"/>
</dbReference>
<accession>A0ABW5RML8</accession>
<dbReference type="Pfam" id="PF13193">
    <property type="entry name" value="AMP-binding_C"/>
    <property type="match status" value="1"/>
</dbReference>
<dbReference type="InterPro" id="IPR020845">
    <property type="entry name" value="AMP-binding_CS"/>
</dbReference>
<evidence type="ECO:0000313" key="6">
    <source>
        <dbReference type="Proteomes" id="UP001597506"/>
    </source>
</evidence>
<dbReference type="InterPro" id="IPR025110">
    <property type="entry name" value="AMP-bd_C"/>
</dbReference>
<dbReference type="Gene3D" id="3.30.300.30">
    <property type="match status" value="1"/>
</dbReference>
<dbReference type="PANTHER" id="PTHR43201:SF5">
    <property type="entry name" value="MEDIUM-CHAIN ACYL-COA LIGASE ACSF2, MITOCHONDRIAL"/>
    <property type="match status" value="1"/>
</dbReference>
<dbReference type="PROSITE" id="PS00455">
    <property type="entry name" value="AMP_BINDING"/>
    <property type="match status" value="1"/>
</dbReference>
<feature type="domain" description="AMP-binding enzyme C-terminal" evidence="4">
    <location>
        <begin position="441"/>
        <end position="516"/>
    </location>
</feature>
<dbReference type="InterPro" id="IPR000873">
    <property type="entry name" value="AMP-dep_synth/lig_dom"/>
</dbReference>
<reference evidence="6" key="1">
    <citation type="journal article" date="2019" name="Int. J. Syst. Evol. Microbiol.">
        <title>The Global Catalogue of Microorganisms (GCM) 10K type strain sequencing project: providing services to taxonomists for standard genome sequencing and annotation.</title>
        <authorList>
            <consortium name="The Broad Institute Genomics Platform"/>
            <consortium name="The Broad Institute Genome Sequencing Center for Infectious Disease"/>
            <person name="Wu L."/>
            <person name="Ma J."/>
        </authorList>
    </citation>
    <scope>NUCLEOTIDE SEQUENCE [LARGE SCALE GENOMIC DNA]</scope>
    <source>
        <strain evidence="6">KCTC 3913</strain>
    </source>
</reference>
<dbReference type="RefSeq" id="WP_377932646.1">
    <property type="nucleotide sequence ID" value="NZ_JBHUMF010000008.1"/>
</dbReference>
<evidence type="ECO:0000259" key="3">
    <source>
        <dbReference type="Pfam" id="PF00501"/>
    </source>
</evidence>
<dbReference type="SUPFAM" id="SSF56801">
    <property type="entry name" value="Acetyl-CoA synthetase-like"/>
    <property type="match status" value="1"/>
</dbReference>
<evidence type="ECO:0000259" key="4">
    <source>
        <dbReference type="Pfam" id="PF13193"/>
    </source>
</evidence>
<comment type="caution">
    <text evidence="5">The sequence shown here is derived from an EMBL/GenBank/DDBJ whole genome shotgun (WGS) entry which is preliminary data.</text>
</comment>
<organism evidence="5 6">
    <name type="scientific">Bacillus seohaeanensis</name>
    <dbReference type="NCBI Taxonomy" id="284580"/>
    <lineage>
        <taxon>Bacteria</taxon>
        <taxon>Bacillati</taxon>
        <taxon>Bacillota</taxon>
        <taxon>Bacilli</taxon>
        <taxon>Bacillales</taxon>
        <taxon>Bacillaceae</taxon>
        <taxon>Bacillus</taxon>
    </lineage>
</organism>
<evidence type="ECO:0000256" key="1">
    <source>
        <dbReference type="ARBA" id="ARBA00006432"/>
    </source>
</evidence>
<dbReference type="Proteomes" id="UP001597506">
    <property type="component" value="Unassembled WGS sequence"/>
</dbReference>
<protein>
    <submittedName>
        <fullName evidence="5">Class I adenylate-forming enzyme family protein</fullName>
    </submittedName>
</protein>
<dbReference type="PANTHER" id="PTHR43201">
    <property type="entry name" value="ACYL-COA SYNTHETASE"/>
    <property type="match status" value="1"/>
</dbReference>
<dbReference type="NCBIfam" id="NF004837">
    <property type="entry name" value="PRK06187.1"/>
    <property type="match status" value="1"/>
</dbReference>
<gene>
    <name evidence="5" type="ORF">ACFSUL_03205</name>
</gene>
<evidence type="ECO:0000256" key="2">
    <source>
        <dbReference type="ARBA" id="ARBA00022598"/>
    </source>
</evidence>
<keyword evidence="2" id="KW-0436">Ligase</keyword>
<dbReference type="InterPro" id="IPR042099">
    <property type="entry name" value="ANL_N_sf"/>
</dbReference>
<comment type="similarity">
    <text evidence="1">Belongs to the ATP-dependent AMP-binding enzyme family.</text>
</comment>
<feature type="domain" description="AMP-dependent synthetase/ligase" evidence="3">
    <location>
        <begin position="28"/>
        <end position="391"/>
    </location>
</feature>
<dbReference type="EMBL" id="JBHUMF010000008">
    <property type="protein sequence ID" value="MFD2679754.1"/>
    <property type="molecule type" value="Genomic_DNA"/>
</dbReference>
<keyword evidence="6" id="KW-1185">Reference proteome</keyword>
<dbReference type="InterPro" id="IPR045851">
    <property type="entry name" value="AMP-bd_C_sf"/>
</dbReference>
<evidence type="ECO:0000313" key="5">
    <source>
        <dbReference type="EMBL" id="MFD2679754.1"/>
    </source>
</evidence>